<organism evidence="1 2">
    <name type="scientific">Meloidogyne enterolobii</name>
    <name type="common">Root-knot nematode worm</name>
    <name type="synonym">Meloidogyne mayaguensis</name>
    <dbReference type="NCBI Taxonomy" id="390850"/>
    <lineage>
        <taxon>Eukaryota</taxon>
        <taxon>Metazoa</taxon>
        <taxon>Ecdysozoa</taxon>
        <taxon>Nematoda</taxon>
        <taxon>Chromadorea</taxon>
        <taxon>Rhabditida</taxon>
        <taxon>Tylenchina</taxon>
        <taxon>Tylenchomorpha</taxon>
        <taxon>Tylenchoidea</taxon>
        <taxon>Meloidogynidae</taxon>
        <taxon>Meloidogyninae</taxon>
        <taxon>Meloidogyne</taxon>
    </lineage>
</organism>
<dbReference type="Proteomes" id="UP001497535">
    <property type="component" value="Unassembled WGS sequence"/>
</dbReference>
<protein>
    <submittedName>
        <fullName evidence="1">Uncharacterized protein</fullName>
    </submittedName>
</protein>
<name>A0ACB0XXS7_MELEN</name>
<gene>
    <name evidence="1" type="ORF">MENTE1834_LOCUS4898</name>
</gene>
<dbReference type="EMBL" id="CAVMJV010000004">
    <property type="protein sequence ID" value="CAK5022416.1"/>
    <property type="molecule type" value="Genomic_DNA"/>
</dbReference>
<proteinExistence type="predicted"/>
<sequence length="215" mass="24668">MSEIMEGIVTNANPPIVTNANPPIVEKKKYLTDTVKECHEQTINLIQQLLPKIHDSILTNVEKIVRENLKGIEAKVEDQTVSIVRIAEKLDETVTNKNFEELSLGSTPEPNEEIEVSLGENKNREIPTKLKIENGPVNPQIQNGQIQNDGSNNHNERGRRRGRRGNRNAYFNNHGSNRERSRYFYAARQDRRQQEHCSCHQCNRGRGRRFRAGPH</sequence>
<evidence type="ECO:0000313" key="2">
    <source>
        <dbReference type="Proteomes" id="UP001497535"/>
    </source>
</evidence>
<keyword evidence="2" id="KW-1185">Reference proteome</keyword>
<reference evidence="1" key="1">
    <citation type="submission" date="2023-11" db="EMBL/GenBank/DDBJ databases">
        <authorList>
            <person name="Poullet M."/>
        </authorList>
    </citation>
    <scope>NUCLEOTIDE SEQUENCE</scope>
    <source>
        <strain evidence="1">E1834</strain>
    </source>
</reference>
<evidence type="ECO:0000313" key="1">
    <source>
        <dbReference type="EMBL" id="CAK5022416.1"/>
    </source>
</evidence>
<accession>A0ACB0XXS7</accession>
<comment type="caution">
    <text evidence="1">The sequence shown here is derived from an EMBL/GenBank/DDBJ whole genome shotgun (WGS) entry which is preliminary data.</text>
</comment>